<evidence type="ECO:0000313" key="9">
    <source>
        <dbReference type="EMBL" id="SMF48674.1"/>
    </source>
</evidence>
<feature type="transmembrane region" description="Helical" evidence="7">
    <location>
        <begin position="110"/>
        <end position="138"/>
    </location>
</feature>
<comment type="similarity">
    <text evidence="7">Belongs to the TRAP transporter large permease family.</text>
</comment>
<evidence type="ECO:0000256" key="5">
    <source>
        <dbReference type="ARBA" id="ARBA00022989"/>
    </source>
</evidence>
<feature type="transmembrane region" description="Helical" evidence="7">
    <location>
        <begin position="252"/>
        <end position="272"/>
    </location>
</feature>
<name>A0A1Y6CET3_9PROT</name>
<feature type="transmembrane region" description="Helical" evidence="7">
    <location>
        <begin position="278"/>
        <end position="300"/>
    </location>
</feature>
<feature type="transmembrane region" description="Helical" evidence="7">
    <location>
        <begin position="150"/>
        <end position="175"/>
    </location>
</feature>
<sequence>MLDLLLSSHGICLFMFVSAFGLMIFGFPVAFTLAGTGIAFAALGSALGVFPWPMLATTNGRIVALLLNETLLAVPLFVFMGVVLERSKIAENLLLTMGQLFGGLRGGLGISVVLVGALLAASTGIVGATVVTMGLISLPAMLKANYDKPLAAGVICASGTLAQLIPPSTVLILLGMTLQNADTQANLRLGRFGGATISITDLFSAALLPGLVMVLLYIGWLLFKAATDPASCPALVMSAEERRTLGTRVLKAMLPPLLLIVVVLGSILGGLATATESAALGALGAVLLAVAMGQFSFAMLRQVAHSTLVISTMIFAILLGATVFTLVFRGLGGEDVVIDLITLLPGGQVTAVIFVLSLIFLLGFIIDTFEIIFIVVPIFGPVLIMLGTDPIWLGVAMAIVLQTSYLTPPFGFAIFYLQGVGRGIEIETIYRGVIPFTLIQLTAVAVIWAFPELATWLPKVLF</sequence>
<feature type="domain" description="TRAP C4-dicarboxylate transport system permease DctM subunit" evidence="8">
    <location>
        <begin position="16"/>
        <end position="453"/>
    </location>
</feature>
<keyword evidence="5 7" id="KW-1133">Transmembrane helix</keyword>
<keyword evidence="3 7" id="KW-0997">Cell inner membrane</keyword>
<proteinExistence type="inferred from homology"/>
<organism evidence="9 10">
    <name type="scientific">Tistlia consotensis USBA 355</name>
    <dbReference type="NCBI Taxonomy" id="560819"/>
    <lineage>
        <taxon>Bacteria</taxon>
        <taxon>Pseudomonadati</taxon>
        <taxon>Pseudomonadota</taxon>
        <taxon>Alphaproteobacteria</taxon>
        <taxon>Rhodospirillales</taxon>
        <taxon>Rhodovibrionaceae</taxon>
        <taxon>Tistlia</taxon>
    </lineage>
</organism>
<feature type="transmembrane region" description="Helical" evidence="7">
    <location>
        <begin position="37"/>
        <end position="55"/>
    </location>
</feature>
<evidence type="ECO:0000256" key="4">
    <source>
        <dbReference type="ARBA" id="ARBA00022692"/>
    </source>
</evidence>
<feature type="transmembrane region" description="Helical" evidence="7">
    <location>
        <begin position="195"/>
        <end position="223"/>
    </location>
</feature>
<evidence type="ECO:0000256" key="1">
    <source>
        <dbReference type="ARBA" id="ARBA00004429"/>
    </source>
</evidence>
<dbReference type="PANTHER" id="PTHR33362">
    <property type="entry name" value="SIALIC ACID TRAP TRANSPORTER PERMEASE PROTEIN SIAT-RELATED"/>
    <property type="match status" value="1"/>
</dbReference>
<dbReference type="InterPro" id="IPR004681">
    <property type="entry name" value="TRAP_DctM"/>
</dbReference>
<dbReference type="InterPro" id="IPR010656">
    <property type="entry name" value="DctM"/>
</dbReference>
<feature type="transmembrane region" description="Helical" evidence="7">
    <location>
        <begin position="369"/>
        <end position="386"/>
    </location>
</feature>
<protein>
    <recommendedName>
        <fullName evidence="7">TRAP transporter large permease protein</fullName>
    </recommendedName>
</protein>
<keyword evidence="4 7" id="KW-0812">Transmembrane</keyword>
<dbReference type="EMBL" id="FWZX01000017">
    <property type="protein sequence ID" value="SMF48674.1"/>
    <property type="molecule type" value="Genomic_DNA"/>
</dbReference>
<feature type="transmembrane region" description="Helical" evidence="7">
    <location>
        <begin position="307"/>
        <end position="328"/>
    </location>
</feature>
<feature type="transmembrane region" description="Helical" evidence="7">
    <location>
        <begin position="62"/>
        <end position="84"/>
    </location>
</feature>
<evidence type="ECO:0000256" key="3">
    <source>
        <dbReference type="ARBA" id="ARBA00022519"/>
    </source>
</evidence>
<evidence type="ECO:0000256" key="2">
    <source>
        <dbReference type="ARBA" id="ARBA00022475"/>
    </source>
</evidence>
<feature type="transmembrane region" description="Helical" evidence="7">
    <location>
        <begin position="340"/>
        <end position="362"/>
    </location>
</feature>
<dbReference type="AlphaFoldDB" id="A0A1Y6CET3"/>
<evidence type="ECO:0000256" key="7">
    <source>
        <dbReference type="RuleBase" id="RU369079"/>
    </source>
</evidence>
<comment type="subunit">
    <text evidence="7">The complex comprises the extracytoplasmic solute receptor protein and the two transmembrane proteins.</text>
</comment>
<gene>
    <name evidence="9" type="ORF">SAMN05428998_117106</name>
</gene>
<keyword evidence="7" id="KW-0813">Transport</keyword>
<dbReference type="PANTHER" id="PTHR33362:SF7">
    <property type="entry name" value="SLL1103 PROTEIN"/>
    <property type="match status" value="1"/>
</dbReference>
<dbReference type="Pfam" id="PF06808">
    <property type="entry name" value="DctM"/>
    <property type="match status" value="1"/>
</dbReference>
<feature type="transmembrane region" description="Helical" evidence="7">
    <location>
        <begin position="429"/>
        <end position="450"/>
    </location>
</feature>
<dbReference type="STRING" id="560819.SAMN05428998_117106"/>
<feature type="transmembrane region" description="Helical" evidence="7">
    <location>
        <begin position="12"/>
        <end position="31"/>
    </location>
</feature>
<keyword evidence="6 7" id="KW-0472">Membrane</keyword>
<evidence type="ECO:0000313" key="10">
    <source>
        <dbReference type="Proteomes" id="UP000192917"/>
    </source>
</evidence>
<dbReference type="GO" id="GO:0005886">
    <property type="term" value="C:plasma membrane"/>
    <property type="evidence" value="ECO:0007669"/>
    <property type="project" value="UniProtKB-SubCell"/>
</dbReference>
<accession>A0A1Y6CET3</accession>
<dbReference type="RefSeq" id="WP_200808578.1">
    <property type="nucleotide sequence ID" value="NZ_FWZX01000017.1"/>
</dbReference>
<feature type="transmembrane region" description="Helical" evidence="7">
    <location>
        <begin position="392"/>
        <end position="417"/>
    </location>
</feature>
<comment type="subcellular location">
    <subcellularLocation>
        <location evidence="1 7">Cell inner membrane</location>
        <topology evidence="1 7">Multi-pass membrane protein</topology>
    </subcellularLocation>
</comment>
<keyword evidence="2" id="KW-1003">Cell membrane</keyword>
<keyword evidence="10" id="KW-1185">Reference proteome</keyword>
<evidence type="ECO:0000259" key="8">
    <source>
        <dbReference type="Pfam" id="PF06808"/>
    </source>
</evidence>
<comment type="function">
    <text evidence="7">Part of the tripartite ATP-independent periplasmic (TRAP) transport system.</text>
</comment>
<dbReference type="NCBIfam" id="TIGR00786">
    <property type="entry name" value="dctM"/>
    <property type="match status" value="1"/>
</dbReference>
<reference evidence="9 10" key="1">
    <citation type="submission" date="2017-04" db="EMBL/GenBank/DDBJ databases">
        <authorList>
            <person name="Afonso C.L."/>
            <person name="Miller P.J."/>
            <person name="Scott M.A."/>
            <person name="Spackman E."/>
            <person name="Goraichik I."/>
            <person name="Dimitrov K.M."/>
            <person name="Suarez D.L."/>
            <person name="Swayne D.E."/>
        </authorList>
    </citation>
    <scope>NUCLEOTIDE SEQUENCE [LARGE SCALE GENOMIC DNA]</scope>
    <source>
        <strain evidence="9 10">USBA 355</strain>
    </source>
</reference>
<evidence type="ECO:0000256" key="6">
    <source>
        <dbReference type="ARBA" id="ARBA00023136"/>
    </source>
</evidence>
<dbReference type="GO" id="GO:0022857">
    <property type="term" value="F:transmembrane transporter activity"/>
    <property type="evidence" value="ECO:0007669"/>
    <property type="project" value="UniProtKB-UniRule"/>
</dbReference>
<dbReference type="Proteomes" id="UP000192917">
    <property type="component" value="Unassembled WGS sequence"/>
</dbReference>